<dbReference type="EMBL" id="JAIZAY010000001">
    <property type="protein sequence ID" value="KAJ8050570.1"/>
    <property type="molecule type" value="Genomic_DNA"/>
</dbReference>
<accession>A0A9Q1CTI0</accession>
<organism evidence="1 2">
    <name type="scientific">Holothuria leucospilota</name>
    <name type="common">Black long sea cucumber</name>
    <name type="synonym">Mertensiothuria leucospilota</name>
    <dbReference type="NCBI Taxonomy" id="206669"/>
    <lineage>
        <taxon>Eukaryota</taxon>
        <taxon>Metazoa</taxon>
        <taxon>Echinodermata</taxon>
        <taxon>Eleutherozoa</taxon>
        <taxon>Echinozoa</taxon>
        <taxon>Holothuroidea</taxon>
        <taxon>Aspidochirotacea</taxon>
        <taxon>Aspidochirotida</taxon>
        <taxon>Holothuriidae</taxon>
        <taxon>Holothuria</taxon>
    </lineage>
</organism>
<comment type="caution">
    <text evidence="1">The sequence shown here is derived from an EMBL/GenBank/DDBJ whole genome shotgun (WGS) entry which is preliminary data.</text>
</comment>
<proteinExistence type="predicted"/>
<evidence type="ECO:0000313" key="1">
    <source>
        <dbReference type="EMBL" id="KAJ8050570.1"/>
    </source>
</evidence>
<dbReference type="AlphaFoldDB" id="A0A9Q1CTI0"/>
<keyword evidence="2" id="KW-1185">Reference proteome</keyword>
<sequence>MVLLESGEYQLLMVAKHFGIIYFAICLSPRYPGTLSIESENILAYTMALSDFEDELTSLMEGENQDSPAKGLPNQELMTGTQMTQAILAMKNQIEILSNKVLDDPLTGQEPVAKRLQLTEAE</sequence>
<name>A0A9Q1CTI0_HOLLE</name>
<protein>
    <submittedName>
        <fullName evidence="1">Uncharacterized protein</fullName>
    </submittedName>
</protein>
<gene>
    <name evidence="1" type="ORF">HOLleu_03822</name>
</gene>
<evidence type="ECO:0000313" key="2">
    <source>
        <dbReference type="Proteomes" id="UP001152320"/>
    </source>
</evidence>
<dbReference type="Proteomes" id="UP001152320">
    <property type="component" value="Chromosome 1"/>
</dbReference>
<reference evidence="1" key="1">
    <citation type="submission" date="2021-10" db="EMBL/GenBank/DDBJ databases">
        <title>Tropical sea cucumber genome reveals ecological adaptation and Cuvierian tubules defense mechanism.</title>
        <authorList>
            <person name="Chen T."/>
        </authorList>
    </citation>
    <scope>NUCLEOTIDE SEQUENCE</scope>
    <source>
        <strain evidence="1">Nanhai2018</strain>
        <tissue evidence="1">Muscle</tissue>
    </source>
</reference>